<dbReference type="InterPro" id="IPR022770">
    <property type="entry name" value="IucA/IucC-like_C"/>
</dbReference>
<evidence type="ECO:0000313" key="2">
    <source>
        <dbReference type="EMBL" id="MFC4106664.1"/>
    </source>
</evidence>
<reference evidence="3" key="1">
    <citation type="journal article" date="2019" name="Int. J. Syst. Evol. Microbiol.">
        <title>The Global Catalogue of Microorganisms (GCM) 10K type strain sequencing project: providing services to taxonomists for standard genome sequencing and annotation.</title>
        <authorList>
            <consortium name="The Broad Institute Genomics Platform"/>
            <consortium name="The Broad Institute Genome Sequencing Center for Infectious Disease"/>
            <person name="Wu L."/>
            <person name="Ma J."/>
        </authorList>
    </citation>
    <scope>NUCLEOTIDE SEQUENCE [LARGE SCALE GENOMIC DNA]</scope>
    <source>
        <strain evidence="3">2902at01</strain>
    </source>
</reference>
<sequence>MIRLADRAAAAPPLAPVTSVLRTTFGTDDLPGLHPGLLVADETDWHPATALTDSGRMPELLASARRRWNAQPPAAAALTWKTYCYWLALPAVLGWASARRVPLLRAPDVLVRFEDHRPSLTVGLRRSTPVAVLPTDPLALAGPPEVRVVADEAELLAILRSTLLDDHLAHVLAAIRREVRVGERTLLGSLASGVATAILRSADALPGSSATNVQTLLGTLGVDDLIELIPGPTGELTVQRKTCCLAFTLPSPKICSGCCIRTA</sequence>
<protein>
    <submittedName>
        <fullName evidence="2">IucA/IucC family C-terminal-domain containing protein</fullName>
    </submittedName>
</protein>
<accession>A0ABV8KKX6</accession>
<dbReference type="EMBL" id="JBHSBN010000006">
    <property type="protein sequence ID" value="MFC4106664.1"/>
    <property type="molecule type" value="Genomic_DNA"/>
</dbReference>
<dbReference type="Proteomes" id="UP001595868">
    <property type="component" value="Unassembled WGS sequence"/>
</dbReference>
<name>A0ABV8KKX6_9ACTN</name>
<gene>
    <name evidence="2" type="ORF">ACFOX0_12035</name>
</gene>
<proteinExistence type="predicted"/>
<feature type="domain" description="Aerobactin siderophore biosynthesis IucA/IucC-like C-terminal" evidence="1">
    <location>
        <begin position="80"/>
        <end position="202"/>
    </location>
</feature>
<dbReference type="RefSeq" id="WP_377544800.1">
    <property type="nucleotide sequence ID" value="NZ_JBHSBN010000006.1"/>
</dbReference>
<organism evidence="2 3">
    <name type="scientific">Micromonospora zhanjiangensis</name>
    <dbReference type="NCBI Taxonomy" id="1522057"/>
    <lineage>
        <taxon>Bacteria</taxon>
        <taxon>Bacillati</taxon>
        <taxon>Actinomycetota</taxon>
        <taxon>Actinomycetes</taxon>
        <taxon>Micromonosporales</taxon>
        <taxon>Micromonosporaceae</taxon>
        <taxon>Micromonospora</taxon>
    </lineage>
</organism>
<dbReference type="Pfam" id="PF06276">
    <property type="entry name" value="FhuF"/>
    <property type="match status" value="1"/>
</dbReference>
<comment type="caution">
    <text evidence="2">The sequence shown here is derived from an EMBL/GenBank/DDBJ whole genome shotgun (WGS) entry which is preliminary data.</text>
</comment>
<evidence type="ECO:0000259" key="1">
    <source>
        <dbReference type="Pfam" id="PF06276"/>
    </source>
</evidence>
<evidence type="ECO:0000313" key="3">
    <source>
        <dbReference type="Proteomes" id="UP001595868"/>
    </source>
</evidence>
<keyword evidence="3" id="KW-1185">Reference proteome</keyword>